<keyword evidence="1" id="KW-0812">Transmembrane</keyword>
<reference evidence="2" key="1">
    <citation type="submission" date="2019-02" db="EMBL/GenBank/DDBJ databases">
        <authorList>
            <person name="Gruber-Vodicka R. H."/>
            <person name="Seah K. B. B."/>
        </authorList>
    </citation>
    <scope>NUCLEOTIDE SEQUENCE</scope>
    <source>
        <strain evidence="3">BECK_BZ106</strain>
        <strain evidence="2">BECK_BZ15</strain>
    </source>
</reference>
<protein>
    <recommendedName>
        <fullName evidence="4">DUF1640 domain-containing protein</fullName>
    </recommendedName>
</protein>
<dbReference type="EMBL" id="CAADEW010000148">
    <property type="protein sequence ID" value="VFJ63413.1"/>
    <property type="molecule type" value="Genomic_DNA"/>
</dbReference>
<proteinExistence type="predicted"/>
<name>A0A450T9P2_9GAMM</name>
<evidence type="ECO:0008006" key="4">
    <source>
        <dbReference type="Google" id="ProtNLM"/>
    </source>
</evidence>
<organism evidence="2">
    <name type="scientific">Candidatus Kentrum sp. FW</name>
    <dbReference type="NCBI Taxonomy" id="2126338"/>
    <lineage>
        <taxon>Bacteria</taxon>
        <taxon>Pseudomonadati</taxon>
        <taxon>Pseudomonadota</taxon>
        <taxon>Gammaproteobacteria</taxon>
        <taxon>Candidatus Kentrum</taxon>
    </lineage>
</organism>
<dbReference type="AlphaFoldDB" id="A0A450T9P2"/>
<gene>
    <name evidence="2" type="ORF">BECKFW1821A_GA0114235_11481</name>
    <name evidence="3" type="ORF">BECKFW1821B_GA0114236_11681</name>
</gene>
<dbReference type="EMBL" id="CAADFD010000168">
    <property type="protein sequence ID" value="VFJ69595.1"/>
    <property type="molecule type" value="Genomic_DNA"/>
</dbReference>
<evidence type="ECO:0000313" key="3">
    <source>
        <dbReference type="EMBL" id="VFJ69595.1"/>
    </source>
</evidence>
<evidence type="ECO:0000313" key="2">
    <source>
        <dbReference type="EMBL" id="VFJ63413.1"/>
    </source>
</evidence>
<keyword evidence="1" id="KW-1133">Transmembrane helix</keyword>
<accession>A0A450T9P2</accession>
<evidence type="ECO:0000256" key="1">
    <source>
        <dbReference type="SAM" id="Phobius"/>
    </source>
</evidence>
<feature type="transmembrane region" description="Helical" evidence="1">
    <location>
        <begin position="65"/>
        <end position="87"/>
    </location>
</feature>
<sequence length="89" mass="9671">MTAIAFDTLKFTKTLTQAGASPELAEAAARAFKEASGETDPATKSDLRELRVEMRAEIRGVKAELIMWMVGLMLAQSALIIGLIQLFSK</sequence>
<keyword evidence="1" id="KW-0472">Membrane</keyword>